<dbReference type="Proteomes" id="UP001230426">
    <property type="component" value="Unassembled WGS sequence"/>
</dbReference>
<dbReference type="RefSeq" id="WP_306860026.1">
    <property type="nucleotide sequence ID" value="NZ_JAUSRB010000002.1"/>
</dbReference>
<proteinExistence type="predicted"/>
<evidence type="ECO:0000256" key="1">
    <source>
        <dbReference type="ARBA" id="ARBA00023251"/>
    </source>
</evidence>
<name>A0ABT9R4A8_9ACTN</name>
<evidence type="ECO:0000313" key="2">
    <source>
        <dbReference type="EMBL" id="MDP9863285.1"/>
    </source>
</evidence>
<protein>
    <submittedName>
        <fullName evidence="2">Catechol 2,3-dioxygenase-like lactoylglutathione lyase family enzyme</fullName>
    </submittedName>
</protein>
<keyword evidence="1" id="KW-0046">Antibiotic resistance</keyword>
<accession>A0ABT9R4A8</accession>
<dbReference type="InterPro" id="IPR000335">
    <property type="entry name" value="Bleomycin-R"/>
</dbReference>
<comment type="caution">
    <text evidence="2">The sequence shown here is derived from an EMBL/GenBank/DDBJ whole genome shotgun (WGS) entry which is preliminary data.</text>
</comment>
<evidence type="ECO:0000313" key="3">
    <source>
        <dbReference type="Proteomes" id="UP001230426"/>
    </source>
</evidence>
<gene>
    <name evidence="2" type="ORF">J2S55_002551</name>
</gene>
<reference evidence="2 3" key="1">
    <citation type="submission" date="2023-07" db="EMBL/GenBank/DDBJ databases">
        <title>Sequencing the genomes of 1000 actinobacteria strains.</title>
        <authorList>
            <person name="Klenk H.-P."/>
        </authorList>
    </citation>
    <scope>NUCLEOTIDE SEQUENCE [LARGE SCALE GENOMIC DNA]</scope>
    <source>
        <strain evidence="2 3">DSM 44109</strain>
    </source>
</reference>
<dbReference type="Gene3D" id="3.10.180.10">
    <property type="entry name" value="2,3-Dihydroxybiphenyl 1,2-Dioxygenase, domain 1"/>
    <property type="match status" value="1"/>
</dbReference>
<organism evidence="2 3">
    <name type="scientific">Streptosporangium brasiliense</name>
    <dbReference type="NCBI Taxonomy" id="47480"/>
    <lineage>
        <taxon>Bacteria</taxon>
        <taxon>Bacillati</taxon>
        <taxon>Actinomycetota</taxon>
        <taxon>Actinomycetes</taxon>
        <taxon>Streptosporangiales</taxon>
        <taxon>Streptosporangiaceae</taxon>
        <taxon>Streptosporangium</taxon>
    </lineage>
</organism>
<dbReference type="SUPFAM" id="SSF54593">
    <property type="entry name" value="Glyoxalase/Bleomycin resistance protein/Dihydroxybiphenyl dioxygenase"/>
    <property type="match status" value="1"/>
</dbReference>
<dbReference type="Pfam" id="PF19581">
    <property type="entry name" value="Glyoxalase_7"/>
    <property type="match status" value="1"/>
</dbReference>
<sequence length="112" mass="12857">MDEEIVPILHVKDAGAAVDWYERLGFVKQWEHRFQLDFPAFVEVARGRVRIFLSEHEGDARPNTLIYLWVRDVDAVAVEFGVQVREAPWAREIELQDPDGNRLRVGTPSGAD</sequence>
<dbReference type="EMBL" id="JAUSRB010000002">
    <property type="protein sequence ID" value="MDP9863285.1"/>
    <property type="molecule type" value="Genomic_DNA"/>
</dbReference>
<keyword evidence="3" id="KW-1185">Reference proteome</keyword>
<dbReference type="InterPro" id="IPR029068">
    <property type="entry name" value="Glyas_Bleomycin-R_OHBP_Dase"/>
</dbReference>